<gene>
    <name evidence="2" type="ORF">Vafri_4755</name>
</gene>
<comment type="caution">
    <text evidence="2">The sequence shown here is derived from an EMBL/GenBank/DDBJ whole genome shotgun (WGS) entry which is preliminary data.</text>
</comment>
<dbReference type="Proteomes" id="UP000747399">
    <property type="component" value="Unassembled WGS sequence"/>
</dbReference>
<organism evidence="2 3">
    <name type="scientific">Volvox africanus</name>
    <dbReference type="NCBI Taxonomy" id="51714"/>
    <lineage>
        <taxon>Eukaryota</taxon>
        <taxon>Viridiplantae</taxon>
        <taxon>Chlorophyta</taxon>
        <taxon>core chlorophytes</taxon>
        <taxon>Chlorophyceae</taxon>
        <taxon>CS clade</taxon>
        <taxon>Chlamydomonadales</taxon>
        <taxon>Volvocaceae</taxon>
        <taxon>Volvox</taxon>
    </lineage>
</organism>
<accession>A0A8J4AYC2</accession>
<evidence type="ECO:0000313" key="3">
    <source>
        <dbReference type="Proteomes" id="UP000747399"/>
    </source>
</evidence>
<feature type="non-terminal residue" evidence="2">
    <location>
        <position position="245"/>
    </location>
</feature>
<feature type="domain" description="Peptidase M11 gametolysin" evidence="1">
    <location>
        <begin position="2"/>
        <end position="231"/>
    </location>
</feature>
<proteinExistence type="predicted"/>
<dbReference type="AlphaFoldDB" id="A0A8J4AYC2"/>
<sequence length="245" mass="27445">LPCNGTVNGQPYNFFTQCSEVELYAWMDLAESYVQNTLKRDISLIKQRIAVLPTEMMASCKWAGMGSIGCSGTRCYSWINGAAATELSAYMHEMGHNMGLQHSGRAGYMSEYADKSCTMGSGRTCFNAPNLWRLKWASPLPGGDLNGTTLEVGQWKKFTIPNQSTAPQSFVRINPSWTLITGKESLSTDPLPADRELAPVYFISFRYRHYVFESFSTESNNRVHVYSFQGTQVSFRHLVPLNSDL</sequence>
<evidence type="ECO:0000313" key="2">
    <source>
        <dbReference type="EMBL" id="GIL48039.1"/>
    </source>
</evidence>
<reference evidence="2" key="1">
    <citation type="journal article" date="2021" name="Proc. Natl. Acad. Sci. U.S.A.">
        <title>Three genomes in the algal genus Volvox reveal the fate of a haploid sex-determining region after a transition to homothallism.</title>
        <authorList>
            <person name="Yamamoto K."/>
            <person name="Hamaji T."/>
            <person name="Kawai-Toyooka H."/>
            <person name="Matsuzaki R."/>
            <person name="Takahashi F."/>
            <person name="Nishimura Y."/>
            <person name="Kawachi M."/>
            <person name="Noguchi H."/>
            <person name="Minakuchi Y."/>
            <person name="Umen J.G."/>
            <person name="Toyoda A."/>
            <person name="Nozaki H."/>
        </authorList>
    </citation>
    <scope>NUCLEOTIDE SEQUENCE</scope>
    <source>
        <strain evidence="2">NIES-3780</strain>
    </source>
</reference>
<name>A0A8J4AYC2_9CHLO</name>
<keyword evidence="3" id="KW-1185">Reference proteome</keyword>
<protein>
    <recommendedName>
        <fullName evidence="1">Peptidase M11 gametolysin domain-containing protein</fullName>
    </recommendedName>
</protein>
<dbReference type="InterPro" id="IPR008752">
    <property type="entry name" value="Peptidase_M11"/>
</dbReference>
<dbReference type="EMBL" id="BNCO01000005">
    <property type="protein sequence ID" value="GIL48039.1"/>
    <property type="molecule type" value="Genomic_DNA"/>
</dbReference>
<dbReference type="SUPFAM" id="SSF55486">
    <property type="entry name" value="Metalloproteases ('zincins'), catalytic domain"/>
    <property type="match status" value="1"/>
</dbReference>
<evidence type="ECO:0000259" key="1">
    <source>
        <dbReference type="Pfam" id="PF05548"/>
    </source>
</evidence>
<dbReference type="Pfam" id="PF05548">
    <property type="entry name" value="Peptidase_M11"/>
    <property type="match status" value="1"/>
</dbReference>